<organism evidence="2 3">
    <name type="scientific">Populus tomentosa</name>
    <name type="common">Chinese white poplar</name>
    <dbReference type="NCBI Taxonomy" id="118781"/>
    <lineage>
        <taxon>Eukaryota</taxon>
        <taxon>Viridiplantae</taxon>
        <taxon>Streptophyta</taxon>
        <taxon>Embryophyta</taxon>
        <taxon>Tracheophyta</taxon>
        <taxon>Spermatophyta</taxon>
        <taxon>Magnoliopsida</taxon>
        <taxon>eudicotyledons</taxon>
        <taxon>Gunneridae</taxon>
        <taxon>Pentapetalae</taxon>
        <taxon>rosids</taxon>
        <taxon>fabids</taxon>
        <taxon>Malpighiales</taxon>
        <taxon>Salicaceae</taxon>
        <taxon>Saliceae</taxon>
        <taxon>Populus</taxon>
    </lineage>
</organism>
<proteinExistence type="predicted"/>
<dbReference type="EMBL" id="JAAWWB010000020">
    <property type="protein sequence ID" value="KAG6757152.1"/>
    <property type="molecule type" value="Genomic_DNA"/>
</dbReference>
<dbReference type="Pfam" id="PF03407">
    <property type="entry name" value="Nucleotid_trans"/>
    <property type="match status" value="1"/>
</dbReference>
<gene>
    <name evidence="2" type="ORF">POTOM_037454</name>
</gene>
<protein>
    <recommendedName>
        <fullName evidence="1">Nucleotide-diphospho-sugar transferase domain-containing protein</fullName>
    </recommendedName>
</protein>
<evidence type="ECO:0000259" key="1">
    <source>
        <dbReference type="Pfam" id="PF03407"/>
    </source>
</evidence>
<dbReference type="OrthoDB" id="540503at2759"/>
<name>A0A8X7YWS9_POPTO</name>
<accession>A0A8X7YWS9</accession>
<evidence type="ECO:0000313" key="2">
    <source>
        <dbReference type="EMBL" id="KAG6757152.1"/>
    </source>
</evidence>
<dbReference type="PANTHER" id="PTHR47483:SF1">
    <property type="entry name" value="BETA-ARABINOFURANOSYLTRANSFERASE RAY1"/>
    <property type="match status" value="1"/>
</dbReference>
<reference evidence="2" key="1">
    <citation type="journal article" date="2020" name="bioRxiv">
        <title>Hybrid origin of Populus tomentosa Carr. identified through genome sequencing and phylogenomic analysis.</title>
        <authorList>
            <person name="An X."/>
            <person name="Gao K."/>
            <person name="Chen Z."/>
            <person name="Li J."/>
            <person name="Yang X."/>
            <person name="Yang X."/>
            <person name="Zhou J."/>
            <person name="Guo T."/>
            <person name="Zhao T."/>
            <person name="Huang S."/>
            <person name="Miao D."/>
            <person name="Khan W.U."/>
            <person name="Rao P."/>
            <person name="Ye M."/>
            <person name="Lei B."/>
            <person name="Liao W."/>
            <person name="Wang J."/>
            <person name="Ji L."/>
            <person name="Li Y."/>
            <person name="Guo B."/>
            <person name="Mustafa N.S."/>
            <person name="Li S."/>
            <person name="Yun Q."/>
            <person name="Keller S.R."/>
            <person name="Mao J."/>
            <person name="Zhang R."/>
            <person name="Strauss S.H."/>
        </authorList>
    </citation>
    <scope>NUCLEOTIDE SEQUENCE</scope>
    <source>
        <strain evidence="2">GM15</strain>
        <tissue evidence="2">Leaf</tissue>
    </source>
</reference>
<sequence length="528" mass="59820">MEYLLLSCMARDFTTTGSSMRLCFLNLGSSSMQVGPSHVSLNYPEQWSEQSGRGSSALKIEKRSWEDSGNSHLGAIYGWMFFHEINYTGLVKLLNCEGKYIFADITEDTVYPSVCQTGSQWTRRVLRSFTKRKNLVSAENVKSQNRILNCSLRDQLKSSGSLDFPFSLESLLSITADKNKTIVLAVAGYSYKDMLMSWVCRLRLLQVTNYFIICALDHETYQFSVLQGSVLSVQLKAREKGHAHKRETYDNLEHLGNGLCLDCSLFMVLNAQRNSKVYYGLSEILIVKLHQMGLPVFHDPSTQRNTSFEDCHFGTACFQRVTKVKSRMVWKILKLGYNVLLSDVDVYWFGNPLPLLYSLRPGVLVAQLDKYNDSSTVAAMEKVVKHAATSNLSEQPSFYDTLCGEGTSNWISGRMKKLDRRIVSGLWEPESKYTDTVQKKLTLKHTGSVKVKGFAHGKDEIIDVNITWDPRLDLSEESVGSAREFHTSNDRWPRYKVKRTVKAKKPSVPPTSQGKVFSGIRVGTRLQF</sequence>
<dbReference type="InterPro" id="IPR005069">
    <property type="entry name" value="Nucl-diP-sugar_transferase"/>
</dbReference>
<dbReference type="GO" id="GO:0016757">
    <property type="term" value="F:glycosyltransferase activity"/>
    <property type="evidence" value="ECO:0007669"/>
    <property type="project" value="InterPro"/>
</dbReference>
<dbReference type="InterPro" id="IPR044575">
    <property type="entry name" value="RAY1-like"/>
</dbReference>
<comment type="caution">
    <text evidence="2">The sequence shown here is derived from an EMBL/GenBank/DDBJ whole genome shotgun (WGS) entry which is preliminary data.</text>
</comment>
<dbReference type="PANTHER" id="PTHR47483">
    <property type="entry name" value="BETA-ARABINOFURANOSYLTRANSFERASE RAY1"/>
    <property type="match status" value="1"/>
</dbReference>
<keyword evidence="3" id="KW-1185">Reference proteome</keyword>
<feature type="domain" description="Nucleotide-diphospho-sugar transferase" evidence="1">
    <location>
        <begin position="288"/>
        <end position="439"/>
    </location>
</feature>
<dbReference type="Proteomes" id="UP000886885">
    <property type="component" value="Chromosome 10D"/>
</dbReference>
<dbReference type="AlphaFoldDB" id="A0A8X7YWS9"/>
<evidence type="ECO:0000313" key="3">
    <source>
        <dbReference type="Proteomes" id="UP000886885"/>
    </source>
</evidence>